<accession>A0A0R1XS92</accession>
<keyword evidence="2" id="KW-0472">Membrane</keyword>
<dbReference type="STRING" id="1423734.FC83_GL003151"/>
<evidence type="ECO:0000259" key="3">
    <source>
        <dbReference type="Pfam" id="PF02517"/>
    </source>
</evidence>
<dbReference type="RefSeq" id="WP_057002675.1">
    <property type="nucleotide sequence ID" value="NZ_AZGA01000057.1"/>
</dbReference>
<feature type="transmembrane region" description="Helical" evidence="2">
    <location>
        <begin position="173"/>
        <end position="193"/>
    </location>
</feature>
<proteinExistence type="inferred from homology"/>
<dbReference type="EMBL" id="AZGA01000057">
    <property type="protein sequence ID" value="KRM33071.1"/>
    <property type="molecule type" value="Genomic_DNA"/>
</dbReference>
<sequence>MTDHGRIAISPVKTIVAILVPIIELSLGTLTTKIPSDLGKVSVTVLIFLVGLLALLYLYGGVLKADWPEFRAHLWRNLGIAVLLTIGLYGVLSLVRLGLQPFMPAAMLLSAQSTATLSLIGSLTALMAPFSEEIVFRYVLFYQWRNRGLLTPVMFVVSAVAFGLGHWNNFGGYVLQMIPYMVIGAVFSVIYWISQNIWQNIATHFLFDFVQVFAAVIMFILTFVMA</sequence>
<feature type="domain" description="CAAX prenyl protease 2/Lysostaphin resistance protein A-like" evidence="3">
    <location>
        <begin position="119"/>
        <end position="210"/>
    </location>
</feature>
<feature type="transmembrane region" description="Helical" evidence="2">
    <location>
        <begin position="43"/>
        <end position="62"/>
    </location>
</feature>
<keyword evidence="2" id="KW-1133">Transmembrane helix</keyword>
<dbReference type="PATRIC" id="fig|1423734.3.peg.3200"/>
<dbReference type="GO" id="GO:0080120">
    <property type="term" value="P:CAAX-box protein maturation"/>
    <property type="evidence" value="ECO:0007669"/>
    <property type="project" value="UniProtKB-ARBA"/>
</dbReference>
<dbReference type="PANTHER" id="PTHR36435:SF1">
    <property type="entry name" value="CAAX AMINO TERMINAL PROTEASE FAMILY PROTEIN"/>
    <property type="match status" value="1"/>
</dbReference>
<dbReference type="GO" id="GO:0004175">
    <property type="term" value="F:endopeptidase activity"/>
    <property type="evidence" value="ECO:0007669"/>
    <property type="project" value="UniProtKB-ARBA"/>
</dbReference>
<dbReference type="eggNOG" id="COG1266">
    <property type="taxonomic scope" value="Bacteria"/>
</dbReference>
<evidence type="ECO:0000256" key="1">
    <source>
        <dbReference type="ARBA" id="ARBA00009067"/>
    </source>
</evidence>
<evidence type="ECO:0000256" key="2">
    <source>
        <dbReference type="SAM" id="Phobius"/>
    </source>
</evidence>
<dbReference type="InterPro" id="IPR003675">
    <property type="entry name" value="Rce1/LyrA-like_dom"/>
</dbReference>
<reference evidence="4 5" key="1">
    <citation type="journal article" date="2015" name="Genome Announc.">
        <title>Expanding the biotechnology potential of lactobacilli through comparative genomics of 213 strains and associated genera.</title>
        <authorList>
            <person name="Sun Z."/>
            <person name="Harris H.M."/>
            <person name="McCann A."/>
            <person name="Guo C."/>
            <person name="Argimon S."/>
            <person name="Zhang W."/>
            <person name="Yang X."/>
            <person name="Jeffery I.B."/>
            <person name="Cooney J.C."/>
            <person name="Kagawa T.F."/>
            <person name="Liu W."/>
            <person name="Song Y."/>
            <person name="Salvetti E."/>
            <person name="Wrobel A."/>
            <person name="Rasinkangas P."/>
            <person name="Parkhill J."/>
            <person name="Rea M.C."/>
            <person name="O'Sullivan O."/>
            <person name="Ritari J."/>
            <person name="Douillard F.P."/>
            <person name="Paul Ross R."/>
            <person name="Yang R."/>
            <person name="Briner A.E."/>
            <person name="Felis G.E."/>
            <person name="de Vos W.M."/>
            <person name="Barrangou R."/>
            <person name="Klaenhammer T.R."/>
            <person name="Caufield P.W."/>
            <person name="Cui Y."/>
            <person name="Zhang H."/>
            <person name="O'Toole P.W."/>
        </authorList>
    </citation>
    <scope>NUCLEOTIDE SEQUENCE [LARGE SCALE GENOMIC DNA]</scope>
    <source>
        <strain evidence="4 5">DSM 18527</strain>
    </source>
</reference>
<keyword evidence="2" id="KW-0812">Transmembrane</keyword>
<name>A0A0R1XS92_9LACO</name>
<feature type="transmembrane region" description="Helical" evidence="2">
    <location>
        <begin position="12"/>
        <end position="31"/>
    </location>
</feature>
<organism evidence="4 5">
    <name type="scientific">Agrilactobacillus composti DSM 18527 = JCM 14202</name>
    <dbReference type="NCBI Taxonomy" id="1423734"/>
    <lineage>
        <taxon>Bacteria</taxon>
        <taxon>Bacillati</taxon>
        <taxon>Bacillota</taxon>
        <taxon>Bacilli</taxon>
        <taxon>Lactobacillales</taxon>
        <taxon>Lactobacillaceae</taxon>
        <taxon>Agrilactobacillus</taxon>
    </lineage>
</organism>
<protein>
    <submittedName>
        <fullName evidence="4">ABC superfamily ATP binding cassette transporter permease subunit</fullName>
    </submittedName>
</protein>
<keyword evidence="5" id="KW-1185">Reference proteome</keyword>
<feature type="transmembrane region" description="Helical" evidence="2">
    <location>
        <begin position="74"/>
        <end position="99"/>
    </location>
</feature>
<comment type="similarity">
    <text evidence="1">Belongs to the UPF0177 family.</text>
</comment>
<dbReference type="AlphaFoldDB" id="A0A0R1XS92"/>
<feature type="transmembrane region" description="Helical" evidence="2">
    <location>
        <begin position="149"/>
        <end position="167"/>
    </location>
</feature>
<dbReference type="InterPro" id="IPR052710">
    <property type="entry name" value="CAAX_protease"/>
</dbReference>
<gene>
    <name evidence="4" type="ORF">FC83_GL003151</name>
</gene>
<dbReference type="PANTHER" id="PTHR36435">
    <property type="entry name" value="SLR1288 PROTEIN"/>
    <property type="match status" value="1"/>
</dbReference>
<evidence type="ECO:0000313" key="5">
    <source>
        <dbReference type="Proteomes" id="UP000051236"/>
    </source>
</evidence>
<dbReference type="Proteomes" id="UP000051236">
    <property type="component" value="Unassembled WGS sequence"/>
</dbReference>
<comment type="caution">
    <text evidence="4">The sequence shown here is derived from an EMBL/GenBank/DDBJ whole genome shotgun (WGS) entry which is preliminary data.</text>
</comment>
<evidence type="ECO:0000313" key="4">
    <source>
        <dbReference type="EMBL" id="KRM33071.1"/>
    </source>
</evidence>
<feature type="transmembrane region" description="Helical" evidence="2">
    <location>
        <begin position="205"/>
        <end position="225"/>
    </location>
</feature>
<dbReference type="Pfam" id="PF02517">
    <property type="entry name" value="Rce1-like"/>
    <property type="match status" value="1"/>
</dbReference>